<proteinExistence type="predicted"/>
<dbReference type="OrthoDB" id="4536617at2"/>
<evidence type="ECO:0000313" key="2">
    <source>
        <dbReference type="EMBL" id="TEB13339.1"/>
    </source>
</evidence>
<dbReference type="RefSeq" id="WP_134212136.1">
    <property type="nucleotide sequence ID" value="NZ_QFFZ01000002.1"/>
</dbReference>
<dbReference type="SMART" id="SM00470">
    <property type="entry name" value="ParB"/>
    <property type="match status" value="1"/>
</dbReference>
<dbReference type="Proteomes" id="UP000297597">
    <property type="component" value="Unassembled WGS sequence"/>
</dbReference>
<dbReference type="InterPro" id="IPR036086">
    <property type="entry name" value="ParB/Sulfiredoxin_sf"/>
</dbReference>
<comment type="caution">
    <text evidence="2">The sequence shown here is derived from an EMBL/GenBank/DDBJ whole genome shotgun (WGS) entry which is preliminary data.</text>
</comment>
<dbReference type="InterPro" id="IPR003115">
    <property type="entry name" value="ParB_N"/>
</dbReference>
<evidence type="ECO:0000259" key="1">
    <source>
        <dbReference type="SMART" id="SM00470"/>
    </source>
</evidence>
<gene>
    <name evidence="2" type="ORF">Pmgp_00233</name>
</gene>
<feature type="domain" description="ParB-like N-terminal" evidence="1">
    <location>
        <begin position="18"/>
        <end position="109"/>
    </location>
</feature>
<dbReference type="EMBL" id="QFFZ01000002">
    <property type="protein sequence ID" value="TEB13339.1"/>
    <property type="molecule type" value="Genomic_DNA"/>
</dbReference>
<evidence type="ECO:0000313" key="3">
    <source>
        <dbReference type="Proteomes" id="UP000297597"/>
    </source>
</evidence>
<accession>A0A4Y7RX99</accession>
<dbReference type="AlphaFoldDB" id="A0A4Y7RX99"/>
<reference evidence="2 3" key="1">
    <citation type="journal article" date="2018" name="Environ. Microbiol.">
        <title>Novel energy conservation strategies and behaviour of Pelotomaculum schinkii driving syntrophic propionate catabolism.</title>
        <authorList>
            <person name="Hidalgo-Ahumada C.A.P."/>
            <person name="Nobu M.K."/>
            <person name="Narihiro T."/>
            <person name="Tamaki H."/>
            <person name="Liu W.T."/>
            <person name="Kamagata Y."/>
            <person name="Stams A.J.M."/>
            <person name="Imachi H."/>
            <person name="Sousa D.Z."/>
        </authorList>
    </citation>
    <scope>NUCLEOTIDE SEQUENCE [LARGE SCALE GENOMIC DNA]</scope>
    <source>
        <strain evidence="2 3">MGP</strain>
    </source>
</reference>
<name>A0A4Y7RX99_9FIRM</name>
<sequence length="178" mass="20128">MIIETKKGSVKLPLLDVRIVDIGQVQANTYNPNAVASNNMALLEESILSNGFCFAVVTVWDPDSEKYIIVDGFHRYLIFRDYLEAREIPIIVLDHDISQRMAATVQFNRARGVHQVELMGDLVQALVQQGVDDAEIAQKLGMEIEEVFRLKQITGIAELFKNQIYSKAWEMVEVTDDA</sequence>
<protein>
    <recommendedName>
        <fullName evidence="1">ParB-like N-terminal domain-containing protein</fullName>
    </recommendedName>
</protein>
<dbReference type="SUPFAM" id="SSF110849">
    <property type="entry name" value="ParB/Sulfiredoxin"/>
    <property type="match status" value="1"/>
</dbReference>
<dbReference type="Gene3D" id="3.90.1530.10">
    <property type="entry name" value="Conserved hypothetical protein from pyrococcus furiosus pfu- 392566-001, ParB domain"/>
    <property type="match status" value="1"/>
</dbReference>
<dbReference type="Pfam" id="PF02195">
    <property type="entry name" value="ParB_N"/>
    <property type="match status" value="1"/>
</dbReference>
<organism evidence="2 3">
    <name type="scientific">Pelotomaculum propionicicum</name>
    <dbReference type="NCBI Taxonomy" id="258475"/>
    <lineage>
        <taxon>Bacteria</taxon>
        <taxon>Bacillati</taxon>
        <taxon>Bacillota</taxon>
        <taxon>Clostridia</taxon>
        <taxon>Eubacteriales</taxon>
        <taxon>Desulfotomaculaceae</taxon>
        <taxon>Pelotomaculum</taxon>
    </lineage>
</organism>
<keyword evidence="3" id="KW-1185">Reference proteome</keyword>